<comment type="caution">
    <text evidence="2">The sequence shown here is derived from an EMBL/GenBank/DDBJ whole genome shotgun (WGS) entry which is preliminary data.</text>
</comment>
<name>A0A811U387_CERCA</name>
<feature type="non-terminal residue" evidence="2">
    <location>
        <position position="1"/>
    </location>
</feature>
<proteinExistence type="predicted"/>
<protein>
    <submittedName>
        <fullName evidence="2">(Mediterranean fruit fly) hypothetical protein</fullName>
    </submittedName>
</protein>
<evidence type="ECO:0000256" key="1">
    <source>
        <dbReference type="SAM" id="MobiDB-lite"/>
    </source>
</evidence>
<evidence type="ECO:0000313" key="3">
    <source>
        <dbReference type="Proteomes" id="UP000606786"/>
    </source>
</evidence>
<accession>A0A811U387</accession>
<feature type="compositionally biased region" description="Polar residues" evidence="1">
    <location>
        <begin position="91"/>
        <end position="106"/>
    </location>
</feature>
<dbReference type="EMBL" id="CAJHJT010000001">
    <property type="protein sequence ID" value="CAD6992860.1"/>
    <property type="molecule type" value="Genomic_DNA"/>
</dbReference>
<gene>
    <name evidence="2" type="ORF">CCAP1982_LOCUS1695</name>
</gene>
<reference evidence="2" key="1">
    <citation type="submission" date="2020-11" db="EMBL/GenBank/DDBJ databases">
        <authorList>
            <person name="Whitehead M."/>
        </authorList>
    </citation>
    <scope>NUCLEOTIDE SEQUENCE</scope>
    <source>
        <strain evidence="2">EGII</strain>
    </source>
</reference>
<evidence type="ECO:0000313" key="2">
    <source>
        <dbReference type="EMBL" id="CAD6992860.1"/>
    </source>
</evidence>
<dbReference type="Proteomes" id="UP000606786">
    <property type="component" value="Unassembled WGS sequence"/>
</dbReference>
<keyword evidence="3" id="KW-1185">Reference proteome</keyword>
<feature type="region of interest" description="Disordered" evidence="1">
    <location>
        <begin position="91"/>
        <end position="122"/>
    </location>
</feature>
<organism evidence="2 3">
    <name type="scientific">Ceratitis capitata</name>
    <name type="common">Mediterranean fruit fly</name>
    <name type="synonym">Tephritis capitata</name>
    <dbReference type="NCBI Taxonomy" id="7213"/>
    <lineage>
        <taxon>Eukaryota</taxon>
        <taxon>Metazoa</taxon>
        <taxon>Ecdysozoa</taxon>
        <taxon>Arthropoda</taxon>
        <taxon>Hexapoda</taxon>
        <taxon>Insecta</taxon>
        <taxon>Pterygota</taxon>
        <taxon>Neoptera</taxon>
        <taxon>Endopterygota</taxon>
        <taxon>Diptera</taxon>
        <taxon>Brachycera</taxon>
        <taxon>Muscomorpha</taxon>
        <taxon>Tephritoidea</taxon>
        <taxon>Tephritidae</taxon>
        <taxon>Ceratitis</taxon>
        <taxon>Ceratitis</taxon>
    </lineage>
</organism>
<dbReference type="AlphaFoldDB" id="A0A811U387"/>
<sequence length="122" mass="13374">MDSAKLNTVAMLGASLRKQFSLMVRCVACGIIYSIQHSLRPTSTADWAPHQVSTELTVKHHLRVRRTANVATTCFNACSTSSSNNIAETNLHNALTSTKNNQQKRTPYNKIKNGDGAASDKR</sequence>